<dbReference type="AlphaFoldDB" id="A0A494TCP8"/>
<feature type="domain" description="Glycosyltransferase 2-like" evidence="1">
    <location>
        <begin position="14"/>
        <end position="157"/>
    </location>
</feature>
<dbReference type="OrthoDB" id="9807795at2"/>
<dbReference type="KEGG" id="spha:D3Y57_14760"/>
<dbReference type="SUPFAM" id="SSF53448">
    <property type="entry name" value="Nucleotide-diphospho-sugar transferases"/>
    <property type="match status" value="1"/>
</dbReference>
<dbReference type="InterPro" id="IPR029044">
    <property type="entry name" value="Nucleotide-diphossugar_trans"/>
</dbReference>
<protein>
    <submittedName>
        <fullName evidence="2">Glycosyltransferase family 2 protein</fullName>
    </submittedName>
</protein>
<accession>A0A494TCP8</accession>
<proteinExistence type="predicted"/>
<keyword evidence="2" id="KW-0808">Transferase</keyword>
<dbReference type="EMBL" id="CP032829">
    <property type="protein sequence ID" value="AYJ86970.1"/>
    <property type="molecule type" value="Genomic_DNA"/>
</dbReference>
<dbReference type="GO" id="GO:0016758">
    <property type="term" value="F:hexosyltransferase activity"/>
    <property type="evidence" value="ECO:0007669"/>
    <property type="project" value="UniProtKB-ARBA"/>
</dbReference>
<dbReference type="PANTHER" id="PTHR22916">
    <property type="entry name" value="GLYCOSYLTRANSFERASE"/>
    <property type="match status" value="1"/>
</dbReference>
<keyword evidence="3" id="KW-1185">Reference proteome</keyword>
<evidence type="ECO:0000313" key="2">
    <source>
        <dbReference type="EMBL" id="AYJ86970.1"/>
    </source>
</evidence>
<dbReference type="PANTHER" id="PTHR22916:SF3">
    <property type="entry name" value="UDP-GLCNAC:BETAGAL BETA-1,3-N-ACETYLGLUCOSAMINYLTRANSFERASE-LIKE PROTEIN 1"/>
    <property type="match status" value="1"/>
</dbReference>
<organism evidence="2 3">
    <name type="scientific">Sphingomonas paeninsulae</name>
    <dbReference type="NCBI Taxonomy" id="2319844"/>
    <lineage>
        <taxon>Bacteria</taxon>
        <taxon>Pseudomonadati</taxon>
        <taxon>Pseudomonadota</taxon>
        <taxon>Alphaproteobacteria</taxon>
        <taxon>Sphingomonadales</taxon>
        <taxon>Sphingomonadaceae</taxon>
        <taxon>Sphingomonas</taxon>
    </lineage>
</organism>
<reference evidence="2 3" key="1">
    <citation type="submission" date="2018-09" db="EMBL/GenBank/DDBJ databases">
        <title>Sphingomonas peninsula sp. nov., isolated from fildes peninsula, Antarctic soil.</title>
        <authorList>
            <person name="Yingchao G."/>
        </authorList>
    </citation>
    <scope>NUCLEOTIDE SEQUENCE [LARGE SCALE GENOMIC DNA]</scope>
    <source>
        <strain evidence="2 3">YZ-8</strain>
    </source>
</reference>
<dbReference type="Gene3D" id="3.90.550.10">
    <property type="entry name" value="Spore Coat Polysaccharide Biosynthesis Protein SpsA, Chain A"/>
    <property type="match status" value="1"/>
</dbReference>
<sequence length="325" mass="36484">MDGIETRIRRVDLSIIIPTFNRLWSLPEAIASCPRSDRIEIIVVDDGSTDATWKWLSTQPGITAIRQENWGKAAAVNAGIAAASGTYVKFLDSDDLLIGDAVSAQLAFALNHGPDICVAGYQACYLDSGTQVLHSWEDCGDFLAQQLGECDSSHYSAYLFRREFLQDVSHRPEFAFRDDRMFILECALKMPTVLAWEQPTLMHRHHGKQRIQFQPGSTAVVTNWQELQMYRKILRLLDHHKLATPRRKAAMSNNIWALALRIGAHNIREGSDVIAWLHTINPGFAIPSGGQNRLYRSIGYRPAQLIVNAARACRNGLRKLGLFQS</sequence>
<dbReference type="InterPro" id="IPR001173">
    <property type="entry name" value="Glyco_trans_2-like"/>
</dbReference>
<evidence type="ECO:0000313" key="3">
    <source>
        <dbReference type="Proteomes" id="UP000276254"/>
    </source>
</evidence>
<name>A0A494TCP8_SPHPE</name>
<evidence type="ECO:0000259" key="1">
    <source>
        <dbReference type="Pfam" id="PF00535"/>
    </source>
</evidence>
<dbReference type="Proteomes" id="UP000276254">
    <property type="component" value="Chromosome"/>
</dbReference>
<dbReference type="Pfam" id="PF00535">
    <property type="entry name" value="Glycos_transf_2"/>
    <property type="match status" value="1"/>
</dbReference>
<gene>
    <name evidence="2" type="ORF">D3Y57_14760</name>
</gene>
<dbReference type="CDD" id="cd00761">
    <property type="entry name" value="Glyco_tranf_GTA_type"/>
    <property type="match status" value="1"/>
</dbReference>